<dbReference type="Gramene" id="Manes.03G147800.2.v8.1">
    <property type="protein sequence ID" value="Manes.03G147800.2.v8.1.CDS"/>
    <property type="gene ID" value="Manes.03G147800.v8.1"/>
</dbReference>
<evidence type="ECO:0000256" key="6">
    <source>
        <dbReference type="SAM" id="MobiDB-lite"/>
    </source>
</evidence>
<feature type="coiled-coil region" evidence="5">
    <location>
        <begin position="283"/>
        <end position="338"/>
    </location>
</feature>
<keyword evidence="9" id="KW-1185">Reference proteome</keyword>
<sequence length="687" mass="76923">MPCNEVESWTFSGLVGAFLDLSIAYLLLCASTLAYSASKFLGIFGLSLPCPCNGLFGDPNSDNCWQRALVDCPSEKISSVQFSVMSKFPFDSILDKNLNQKNCENKCFGFDDEASYSSFRKRSEGGVGSGVMDAKDVQEERSDIKGKGVLNQKSRHALRRRRKGASDNGRMSSVSSCDPFQWDAQALCPSPASVSKMVNEANEESIVPDSSGGLALNYGRESSMDMGLLGREPPDFESNEPVSENNSMEKVASPEDDLKFNEQVKLSFDPDENYAISFLEKALKEEHAARAALNLELEKERNAAATAADEAMAMILRLQEEKASIEMEARQYQRMIEEKSAYDLEEMNILKEILLRREREKHFLEKEVETYRQMIFGSEQMHYDAQDIGTSLEKRPSTLQYSGKDPLQMTQRINESVCEKENADNTLAFGKELPIPKLDEVFPQEREMQLQFDLSTAEGYILHEKPVGAIEEVKRQSGTISTSGGLASKIIQTCNKTDNIFPHNCDDSNKDYQFSCNTQLNMDAYVHDIHVIDDKFDLCCDVGGNGSEKLLVNTALDIPVSCASPATSSSQTEKDISRSCSDITSGLPPLGCTLRKPLVSVFRRNSMSAVDYERLKIDNEVGRLWERLRVVQEGRGKLNISMEHREKDKIHLQLLENIVSQLREIQQLKQPGKTVRQVSLPPPSYHV</sequence>
<keyword evidence="5" id="KW-0175">Coiled coil</keyword>
<keyword evidence="4" id="KW-0472">Membrane</keyword>
<evidence type="ECO:0000256" key="5">
    <source>
        <dbReference type="SAM" id="Coils"/>
    </source>
</evidence>
<dbReference type="Pfam" id="PF04576">
    <property type="entry name" value="Zein-binding"/>
    <property type="match status" value="1"/>
</dbReference>
<evidence type="ECO:0000313" key="9">
    <source>
        <dbReference type="Proteomes" id="UP000091857"/>
    </source>
</evidence>
<dbReference type="PROSITE" id="PS51775">
    <property type="entry name" value="GTD_BINDING"/>
    <property type="match status" value="1"/>
</dbReference>
<keyword evidence="3" id="KW-1133">Transmembrane helix</keyword>
<evidence type="ECO:0000256" key="4">
    <source>
        <dbReference type="ARBA" id="ARBA00023136"/>
    </source>
</evidence>
<proteinExistence type="predicted"/>
<feature type="region of interest" description="Disordered" evidence="6">
    <location>
        <begin position="138"/>
        <end position="175"/>
    </location>
</feature>
<feature type="domain" description="GTD-binding" evidence="7">
    <location>
        <begin position="274"/>
        <end position="372"/>
    </location>
</feature>
<dbReference type="PANTHER" id="PTHR31422">
    <property type="entry name" value="BNAANNG28530D PROTEIN"/>
    <property type="match status" value="1"/>
</dbReference>
<evidence type="ECO:0000313" key="8">
    <source>
        <dbReference type="EMBL" id="OAY55360.1"/>
    </source>
</evidence>
<organism evidence="8 9">
    <name type="scientific">Manihot esculenta</name>
    <name type="common">Cassava</name>
    <name type="synonym">Jatropha manihot</name>
    <dbReference type="NCBI Taxonomy" id="3983"/>
    <lineage>
        <taxon>Eukaryota</taxon>
        <taxon>Viridiplantae</taxon>
        <taxon>Streptophyta</taxon>
        <taxon>Embryophyta</taxon>
        <taxon>Tracheophyta</taxon>
        <taxon>Spermatophyta</taxon>
        <taxon>Magnoliopsida</taxon>
        <taxon>eudicotyledons</taxon>
        <taxon>Gunneridae</taxon>
        <taxon>Pentapetalae</taxon>
        <taxon>rosids</taxon>
        <taxon>fabids</taxon>
        <taxon>Malpighiales</taxon>
        <taxon>Euphorbiaceae</taxon>
        <taxon>Crotonoideae</taxon>
        <taxon>Manihoteae</taxon>
        <taxon>Manihot</taxon>
    </lineage>
</organism>
<gene>
    <name evidence="8" type="ORF">MANES_03G147800v8</name>
</gene>
<dbReference type="EMBL" id="CM004389">
    <property type="protein sequence ID" value="OAY55360.1"/>
    <property type="molecule type" value="Genomic_DNA"/>
</dbReference>
<feature type="compositionally biased region" description="Basic residues" evidence="6">
    <location>
        <begin position="153"/>
        <end position="163"/>
    </location>
</feature>
<protein>
    <recommendedName>
        <fullName evidence="7">GTD-binding domain-containing protein</fullName>
    </recommendedName>
</protein>
<name>A0A2C9W7K6_MANES</name>
<dbReference type="PANTHER" id="PTHR31422:SF3">
    <property type="entry name" value="GTD-BINDING DOMAIN-CONTAINING PROTEIN"/>
    <property type="match status" value="1"/>
</dbReference>
<evidence type="ECO:0000259" key="7">
    <source>
        <dbReference type="PROSITE" id="PS51775"/>
    </source>
</evidence>
<dbReference type="Proteomes" id="UP000091857">
    <property type="component" value="Chromosome 3"/>
</dbReference>
<dbReference type="InterPro" id="IPR007656">
    <property type="entry name" value="GTD-bd"/>
</dbReference>
<dbReference type="Gramene" id="Manes.03G147800.7.v8.1">
    <property type="protein sequence ID" value="Manes.03G147800.7.v8.1.CDS"/>
    <property type="gene ID" value="Manes.03G147800.v8.1"/>
</dbReference>
<accession>A0A2C9W7K6</accession>
<dbReference type="GO" id="GO:0016020">
    <property type="term" value="C:membrane"/>
    <property type="evidence" value="ECO:0007669"/>
    <property type="project" value="UniProtKB-SubCell"/>
</dbReference>
<comment type="caution">
    <text evidence="8">The sequence shown here is derived from an EMBL/GenBank/DDBJ whole genome shotgun (WGS) entry which is preliminary data.</text>
</comment>
<reference evidence="9" key="1">
    <citation type="journal article" date="2016" name="Nat. Biotechnol.">
        <title>Sequencing wild and cultivated cassava and related species reveals extensive interspecific hybridization and genetic diversity.</title>
        <authorList>
            <person name="Bredeson J.V."/>
            <person name="Lyons J.B."/>
            <person name="Prochnik S.E."/>
            <person name="Wu G.A."/>
            <person name="Ha C.M."/>
            <person name="Edsinger-Gonzales E."/>
            <person name="Grimwood J."/>
            <person name="Schmutz J."/>
            <person name="Rabbi I.Y."/>
            <person name="Egesi C."/>
            <person name="Nauluvula P."/>
            <person name="Lebot V."/>
            <person name="Ndunguru J."/>
            <person name="Mkamilo G."/>
            <person name="Bart R.S."/>
            <person name="Setter T.L."/>
            <person name="Gleadow R.M."/>
            <person name="Kulakow P."/>
            <person name="Ferguson M.E."/>
            <person name="Rounsley S."/>
            <person name="Rokhsar D.S."/>
        </authorList>
    </citation>
    <scope>NUCLEOTIDE SEQUENCE [LARGE SCALE GENOMIC DNA]</scope>
    <source>
        <strain evidence="9">cv. AM560-2</strain>
    </source>
</reference>
<evidence type="ECO:0000256" key="3">
    <source>
        <dbReference type="ARBA" id="ARBA00022989"/>
    </source>
</evidence>
<keyword evidence="2" id="KW-0812">Transmembrane</keyword>
<dbReference type="GO" id="GO:0080115">
    <property type="term" value="F:myosin XI tail binding"/>
    <property type="evidence" value="ECO:0007669"/>
    <property type="project" value="UniProtKB-ARBA"/>
</dbReference>
<dbReference type="AlphaFoldDB" id="A0A2C9W7K6"/>
<evidence type="ECO:0000256" key="2">
    <source>
        <dbReference type="ARBA" id="ARBA00022692"/>
    </source>
</evidence>
<evidence type="ECO:0000256" key="1">
    <source>
        <dbReference type="ARBA" id="ARBA00004370"/>
    </source>
</evidence>
<comment type="subcellular location">
    <subcellularLocation>
        <location evidence="1">Membrane</location>
    </subcellularLocation>
</comment>